<dbReference type="OrthoDB" id="9809995at2"/>
<reference evidence="2 3" key="1">
    <citation type="submission" date="2019-07" db="EMBL/GenBank/DDBJ databases">
        <title>Tepidimonas thermarum AA-1 draft genome.</title>
        <authorList>
            <person name="Da Costa M.S."/>
            <person name="Froufe H.J.C."/>
            <person name="Egas C."/>
            <person name="Albuquerque L."/>
        </authorList>
    </citation>
    <scope>NUCLEOTIDE SEQUENCE [LARGE SCALE GENOMIC DNA]</scope>
    <source>
        <strain evidence="2 3">AA-1</strain>
    </source>
</reference>
<dbReference type="GO" id="GO:0002949">
    <property type="term" value="P:tRNA threonylcarbamoyladenosine modification"/>
    <property type="evidence" value="ECO:0007669"/>
    <property type="project" value="InterPro"/>
</dbReference>
<dbReference type="Pfam" id="PF00814">
    <property type="entry name" value="TsaD"/>
    <property type="match status" value="1"/>
</dbReference>
<dbReference type="SUPFAM" id="SSF53067">
    <property type="entry name" value="Actin-like ATPase domain"/>
    <property type="match status" value="1"/>
</dbReference>
<dbReference type="InterPro" id="IPR000905">
    <property type="entry name" value="Gcp-like_dom"/>
</dbReference>
<dbReference type="Gene3D" id="3.30.420.40">
    <property type="match status" value="1"/>
</dbReference>
<comment type="caution">
    <text evidence="2">The sequence shown here is derived from an EMBL/GenBank/DDBJ whole genome shotgun (WGS) entry which is preliminary data.</text>
</comment>
<protein>
    <submittedName>
        <fullName evidence="2">tRNA threonylcarbamoyladenosine biosynthesis protein TsaB</fullName>
    </submittedName>
</protein>
<gene>
    <name evidence="2" type="primary">tsaB</name>
    <name evidence="2" type="ORF">Tther_02050</name>
</gene>
<dbReference type="EMBL" id="VJOL01000045">
    <property type="protein sequence ID" value="TSE28534.1"/>
    <property type="molecule type" value="Genomic_DNA"/>
</dbReference>
<evidence type="ECO:0000313" key="2">
    <source>
        <dbReference type="EMBL" id="TSE28534.1"/>
    </source>
</evidence>
<accession>A0A554WY74</accession>
<dbReference type="InterPro" id="IPR022496">
    <property type="entry name" value="T6A_TsaB"/>
</dbReference>
<keyword evidence="3" id="KW-1185">Reference proteome</keyword>
<dbReference type="InterPro" id="IPR043129">
    <property type="entry name" value="ATPase_NBD"/>
</dbReference>
<dbReference type="AlphaFoldDB" id="A0A554WY74"/>
<feature type="domain" description="Gcp-like" evidence="1">
    <location>
        <begin position="49"/>
        <end position="128"/>
    </location>
</feature>
<dbReference type="NCBIfam" id="TIGR03725">
    <property type="entry name" value="T6A_YeaZ"/>
    <property type="match status" value="1"/>
</dbReference>
<name>A0A554WY74_9BURK</name>
<dbReference type="Proteomes" id="UP000318542">
    <property type="component" value="Unassembled WGS sequence"/>
</dbReference>
<sequence length="154" mass="15326">MPDTAAPLPPHPGLHRWLALDTSTTTLSVAVGAAGAPEPLAWHEGEAGAQASRTLLPVALGLLERVGWSVADLDGIVFGCGPGSFTGLRTACAVVQGLAVAARPGGIPVLPLPTLLAVAEAARAHHAPGAAALPTTRPALVSSVPGWPGRVPAT</sequence>
<proteinExistence type="predicted"/>
<organism evidence="2 3">
    <name type="scientific">Tepidimonas thermarum</name>
    <dbReference type="NCBI Taxonomy" id="335431"/>
    <lineage>
        <taxon>Bacteria</taxon>
        <taxon>Pseudomonadati</taxon>
        <taxon>Pseudomonadota</taxon>
        <taxon>Betaproteobacteria</taxon>
        <taxon>Burkholderiales</taxon>
        <taxon>Tepidimonas</taxon>
    </lineage>
</organism>
<evidence type="ECO:0000313" key="3">
    <source>
        <dbReference type="Proteomes" id="UP000318542"/>
    </source>
</evidence>
<dbReference type="RefSeq" id="WP_143903581.1">
    <property type="nucleotide sequence ID" value="NZ_VJOL01000045.1"/>
</dbReference>
<evidence type="ECO:0000259" key="1">
    <source>
        <dbReference type="Pfam" id="PF00814"/>
    </source>
</evidence>